<proteinExistence type="predicted"/>
<keyword evidence="6" id="KW-1185">Reference proteome</keyword>
<dbReference type="RefSeq" id="XP_001743540.1">
    <property type="nucleotide sequence ID" value="XM_001743488.1"/>
</dbReference>
<dbReference type="SMART" id="SM00487">
    <property type="entry name" value="DEXDc"/>
    <property type="match status" value="1"/>
</dbReference>
<dbReference type="OMA" id="NKVMIRN"/>
<dbReference type="PANTHER" id="PTHR10799">
    <property type="entry name" value="SNF2/RAD54 HELICASE FAMILY"/>
    <property type="match status" value="1"/>
</dbReference>
<dbReference type="SMART" id="SM00490">
    <property type="entry name" value="HELICc"/>
    <property type="match status" value="1"/>
</dbReference>
<feature type="domain" description="Helicase C-terminal" evidence="4">
    <location>
        <begin position="376"/>
        <end position="540"/>
    </location>
</feature>
<dbReference type="InterPro" id="IPR038718">
    <property type="entry name" value="SNF2-like_sf"/>
</dbReference>
<dbReference type="GO" id="GO:0000729">
    <property type="term" value="P:DNA double-strand break processing"/>
    <property type="evidence" value="ECO:0000318"/>
    <property type="project" value="GO_Central"/>
</dbReference>
<dbReference type="CDD" id="cd18793">
    <property type="entry name" value="SF2_C_SNF"/>
    <property type="match status" value="1"/>
</dbReference>
<dbReference type="GO" id="GO:0005634">
    <property type="term" value="C:nucleus"/>
    <property type="evidence" value="ECO:0000318"/>
    <property type="project" value="GO_Central"/>
</dbReference>
<dbReference type="GO" id="GO:0005524">
    <property type="term" value="F:ATP binding"/>
    <property type="evidence" value="ECO:0007669"/>
    <property type="project" value="InterPro"/>
</dbReference>
<evidence type="ECO:0000313" key="6">
    <source>
        <dbReference type="Proteomes" id="UP000001357"/>
    </source>
</evidence>
<dbReference type="Pfam" id="PF00176">
    <property type="entry name" value="SNF2-rel_dom"/>
    <property type="match status" value="1"/>
</dbReference>
<dbReference type="GO" id="GO:0003677">
    <property type="term" value="F:DNA binding"/>
    <property type="evidence" value="ECO:0000318"/>
    <property type="project" value="GO_Central"/>
</dbReference>
<name>A9URJ4_MONBE</name>
<dbReference type="InParanoid" id="A9URJ4"/>
<accession>A9URJ4</accession>
<dbReference type="InterPro" id="IPR049730">
    <property type="entry name" value="SNF2/RAD54-like_C"/>
</dbReference>
<dbReference type="GO" id="GO:0003682">
    <property type="term" value="F:chromatin binding"/>
    <property type="evidence" value="ECO:0000318"/>
    <property type="project" value="GO_Central"/>
</dbReference>
<dbReference type="SUPFAM" id="SSF52540">
    <property type="entry name" value="P-loop containing nucleoside triphosphate hydrolases"/>
    <property type="match status" value="2"/>
</dbReference>
<dbReference type="GO" id="GO:0031507">
    <property type="term" value="P:heterochromatin formation"/>
    <property type="evidence" value="ECO:0000318"/>
    <property type="project" value="GO_Central"/>
</dbReference>
<dbReference type="Pfam" id="PF00271">
    <property type="entry name" value="Helicase_C"/>
    <property type="match status" value="1"/>
</dbReference>
<dbReference type="GeneID" id="5888416"/>
<sequence length="546" mass="62432">MKWVLVCALTHPNSSILTSLLLFPASKPFPTHRVACHVLGKTVQAISFIAHLLDSPQREKQQPHLIIVPPSTHENWMRELEKWCPDIQVLDYSGTSPQAERQHLRRGILKKRIKFEVMVTTYSVCSNNEYDRSLLKAFKWSSVTFDEGHMLKNMKSQRFQNLHKIPAKRRVLLTGTPLQNNLLELMSLLVFVMPNLFRETDVVKRIFSRKSSGTTAEANLQASLVKRARAIMAPFVLRRLKQDVLSQLPPKRYRVIECSMTEEQNKASSPTPEGEADALASAADPSGRTNNVLMQLRKMANHPLLHRCHYKDDKLAQMAKQILRDPHYDECDEQAVYEDMQVMSDFELMKLCNKSRPLQKFRLGDEVVDEAGKLKVLEHLLAQKQADEARVLIFSQFTTMLDILEDFLTRRGYVFIRLDGSTPVSERQDLIDQFNEDEEIFVFLLSTRAGGLGINLTAANTVVLHDIDFNPYNDKQAEDRCHRVGQTDNVEIVRLIADETVEVDMQAKAEAKLQLERDMTGLKKDDAHIVKVQSSQEFLATPKSDK</sequence>
<dbReference type="PROSITE" id="PS51194">
    <property type="entry name" value="HELICASE_CTER"/>
    <property type="match status" value="1"/>
</dbReference>
<dbReference type="GO" id="GO:0016787">
    <property type="term" value="F:hydrolase activity"/>
    <property type="evidence" value="ECO:0007669"/>
    <property type="project" value="UniProtKB-KW"/>
</dbReference>
<dbReference type="KEGG" id="mbr:MONBRDRAFT_14642"/>
<dbReference type="GO" id="GO:0140750">
    <property type="term" value="F:nucleosome array spacer activity"/>
    <property type="evidence" value="ECO:0000318"/>
    <property type="project" value="GO_Central"/>
</dbReference>
<dbReference type="Gene3D" id="3.40.50.10810">
    <property type="entry name" value="Tandem AAA-ATPase domain"/>
    <property type="match status" value="1"/>
</dbReference>
<dbReference type="STRING" id="81824.A9URJ4"/>
<organism evidence="5 6">
    <name type="scientific">Monosiga brevicollis</name>
    <name type="common">Choanoflagellate</name>
    <dbReference type="NCBI Taxonomy" id="81824"/>
    <lineage>
        <taxon>Eukaryota</taxon>
        <taxon>Choanoflagellata</taxon>
        <taxon>Craspedida</taxon>
        <taxon>Salpingoecidae</taxon>
        <taxon>Monosiga</taxon>
    </lineage>
</organism>
<evidence type="ECO:0000256" key="2">
    <source>
        <dbReference type="SAM" id="MobiDB-lite"/>
    </source>
</evidence>
<dbReference type="InterPro" id="IPR001650">
    <property type="entry name" value="Helicase_C-like"/>
</dbReference>
<feature type="domain" description="Helicase ATP-binding" evidence="3">
    <location>
        <begin position="22"/>
        <end position="195"/>
    </location>
</feature>
<dbReference type="InterPro" id="IPR027417">
    <property type="entry name" value="P-loop_NTPase"/>
</dbReference>
<dbReference type="FunFam" id="3.40.50.300:FF:000639">
    <property type="entry name" value="SWI/SNF-related matrix-associated actin-dependent regulator of chromatin subfamily A containing DEAD/H box 1 isoform X1"/>
    <property type="match status" value="1"/>
</dbReference>
<dbReference type="PROSITE" id="PS51192">
    <property type="entry name" value="HELICASE_ATP_BIND_1"/>
    <property type="match status" value="1"/>
</dbReference>
<evidence type="ECO:0000259" key="4">
    <source>
        <dbReference type="PROSITE" id="PS51194"/>
    </source>
</evidence>
<evidence type="ECO:0000259" key="3">
    <source>
        <dbReference type="PROSITE" id="PS51192"/>
    </source>
</evidence>
<dbReference type="EMBL" id="CH991544">
    <property type="protein sequence ID" value="EDQ92254.1"/>
    <property type="molecule type" value="Genomic_DNA"/>
</dbReference>
<dbReference type="AlphaFoldDB" id="A9URJ4"/>
<dbReference type="InterPro" id="IPR014001">
    <property type="entry name" value="Helicase_ATP-bd"/>
</dbReference>
<gene>
    <name evidence="5" type="ORF">MONBRDRAFT_14642</name>
</gene>
<feature type="region of interest" description="Disordered" evidence="2">
    <location>
        <begin position="262"/>
        <end position="284"/>
    </location>
</feature>
<dbReference type="GO" id="GO:0000785">
    <property type="term" value="C:chromatin"/>
    <property type="evidence" value="ECO:0000318"/>
    <property type="project" value="GO_Central"/>
</dbReference>
<dbReference type="Proteomes" id="UP000001357">
    <property type="component" value="Unassembled WGS sequence"/>
</dbReference>
<evidence type="ECO:0000256" key="1">
    <source>
        <dbReference type="ARBA" id="ARBA00022801"/>
    </source>
</evidence>
<dbReference type="Gene3D" id="3.40.50.300">
    <property type="entry name" value="P-loop containing nucleotide triphosphate hydrolases"/>
    <property type="match status" value="1"/>
</dbReference>
<evidence type="ECO:0008006" key="7">
    <source>
        <dbReference type="Google" id="ProtNLM"/>
    </source>
</evidence>
<protein>
    <recommendedName>
        <fullName evidence="7">SNF2 family DNA-dependent ATPase</fullName>
    </recommendedName>
</protein>
<dbReference type="InterPro" id="IPR000330">
    <property type="entry name" value="SNF2_N"/>
</dbReference>
<reference evidence="5 6" key="1">
    <citation type="journal article" date="2008" name="Nature">
        <title>The genome of the choanoflagellate Monosiga brevicollis and the origin of metazoans.</title>
        <authorList>
            <consortium name="JGI Sequencing"/>
            <person name="King N."/>
            <person name="Westbrook M.J."/>
            <person name="Young S.L."/>
            <person name="Kuo A."/>
            <person name="Abedin M."/>
            <person name="Chapman J."/>
            <person name="Fairclough S."/>
            <person name="Hellsten U."/>
            <person name="Isogai Y."/>
            <person name="Letunic I."/>
            <person name="Marr M."/>
            <person name="Pincus D."/>
            <person name="Putnam N."/>
            <person name="Rokas A."/>
            <person name="Wright K.J."/>
            <person name="Zuzow R."/>
            <person name="Dirks W."/>
            <person name="Good M."/>
            <person name="Goodstein D."/>
            <person name="Lemons D."/>
            <person name="Li W."/>
            <person name="Lyons J.B."/>
            <person name="Morris A."/>
            <person name="Nichols S."/>
            <person name="Richter D.J."/>
            <person name="Salamov A."/>
            <person name="Bork P."/>
            <person name="Lim W.A."/>
            <person name="Manning G."/>
            <person name="Miller W.T."/>
            <person name="McGinnis W."/>
            <person name="Shapiro H."/>
            <person name="Tjian R."/>
            <person name="Grigoriev I.V."/>
            <person name="Rokhsar D."/>
        </authorList>
    </citation>
    <scope>NUCLEOTIDE SEQUENCE [LARGE SCALE GENOMIC DNA]</scope>
    <source>
        <strain evidence="6">MX1 / ATCC 50154</strain>
    </source>
</reference>
<dbReference type="eggNOG" id="KOG0389">
    <property type="taxonomic scope" value="Eukaryota"/>
</dbReference>
<keyword evidence="1" id="KW-0378">Hydrolase</keyword>
<dbReference type="GO" id="GO:0045944">
    <property type="term" value="P:positive regulation of transcription by RNA polymerase II"/>
    <property type="evidence" value="ECO:0000318"/>
    <property type="project" value="GO_Central"/>
</dbReference>
<evidence type="ECO:0000313" key="5">
    <source>
        <dbReference type="EMBL" id="EDQ92254.1"/>
    </source>
</evidence>